<name>A0A3B1DPY1_9ZZZZ</name>
<feature type="non-terminal residue" evidence="2">
    <location>
        <position position="1"/>
    </location>
</feature>
<sequence length="334" mass="37815">FRQIVRGRIRRDLKKFLSRGELIGKEGGKYVSIPLHDIDIPNFRYGDNSTGVGMGEGEEGEAAPGSGEAAGGDQEGQHITEVDVSLEELADILAEELQLPRIKPRGEHRITTVRDKYSGIRPVGPASLRHFKRSYKEALKRQVSMGDYDPDDPVIIPIKEDLRYRSWTQVKKPQSNAAIIYMMDVSGSMGAEQKELVRLEAFWIDTWLRRNYEGVESRYIVHDVRAAEVDRETFFSMREDGGTRISSAYVCCKEVLAEHYDPADWNTYLFHFSDGDNSSEADNKLCCQIIDEHLLPACNMFAYVQVASAYGSGNFFSVLREAFPDGRRDEDGER</sequence>
<dbReference type="NCBIfam" id="NF003711">
    <property type="entry name" value="PRK05325.2-3"/>
    <property type="match status" value="1"/>
</dbReference>
<dbReference type="PANTHER" id="PTHR30510">
    <property type="entry name" value="UPF0229 PROTEIN YEAH"/>
    <property type="match status" value="1"/>
</dbReference>
<organism evidence="2">
    <name type="scientific">hydrothermal vent metagenome</name>
    <dbReference type="NCBI Taxonomy" id="652676"/>
    <lineage>
        <taxon>unclassified sequences</taxon>
        <taxon>metagenomes</taxon>
        <taxon>ecological metagenomes</taxon>
    </lineage>
</organism>
<dbReference type="PANTHER" id="PTHR30510:SF2">
    <property type="entry name" value="UPF0229 PROTEIN YEAH"/>
    <property type="match status" value="1"/>
</dbReference>
<feature type="non-terminal residue" evidence="2">
    <location>
        <position position="334"/>
    </location>
</feature>
<dbReference type="EMBL" id="UOGK01000130">
    <property type="protein sequence ID" value="VAX38184.1"/>
    <property type="molecule type" value="Genomic_DNA"/>
</dbReference>
<evidence type="ECO:0000256" key="1">
    <source>
        <dbReference type="SAM" id="MobiDB-lite"/>
    </source>
</evidence>
<feature type="region of interest" description="Disordered" evidence="1">
    <location>
        <begin position="49"/>
        <end position="75"/>
    </location>
</feature>
<dbReference type="AlphaFoldDB" id="A0A3B1DPY1"/>
<evidence type="ECO:0000313" key="2">
    <source>
        <dbReference type="EMBL" id="VAX38184.1"/>
    </source>
</evidence>
<gene>
    <name evidence="2" type="ORF">MNBD_PLANCTO03-1073</name>
</gene>
<dbReference type="InterPro" id="IPR006698">
    <property type="entry name" value="UPF0229"/>
</dbReference>
<dbReference type="Pfam" id="PF04285">
    <property type="entry name" value="DUF444"/>
    <property type="match status" value="2"/>
</dbReference>
<accession>A0A3B1DPY1</accession>
<proteinExistence type="predicted"/>
<protein>
    <submittedName>
        <fullName evidence="2">UPF0229 protein YeaH</fullName>
    </submittedName>
</protein>
<reference evidence="2" key="1">
    <citation type="submission" date="2018-06" db="EMBL/GenBank/DDBJ databases">
        <authorList>
            <person name="Zhirakovskaya E."/>
        </authorList>
    </citation>
    <scope>NUCLEOTIDE SEQUENCE</scope>
</reference>